<protein>
    <submittedName>
        <fullName evidence="1">TIGR03016 family PEP-CTERM system-associated outer membrane protein</fullName>
    </submittedName>
</protein>
<organism evidence="1 2">
    <name type="scientific">Haliea salexigens</name>
    <dbReference type="NCBI Taxonomy" id="287487"/>
    <lineage>
        <taxon>Bacteria</taxon>
        <taxon>Pseudomonadati</taxon>
        <taxon>Pseudomonadota</taxon>
        <taxon>Gammaproteobacteria</taxon>
        <taxon>Cellvibrionales</taxon>
        <taxon>Halieaceae</taxon>
        <taxon>Haliea</taxon>
    </lineage>
</organism>
<evidence type="ECO:0000313" key="2">
    <source>
        <dbReference type="Proteomes" id="UP000259273"/>
    </source>
</evidence>
<proteinExistence type="predicted"/>
<dbReference type="NCBIfam" id="TIGR03016">
    <property type="entry name" value="pepcterm_hypo_1"/>
    <property type="match status" value="1"/>
</dbReference>
<evidence type="ECO:0000313" key="1">
    <source>
        <dbReference type="EMBL" id="HAN29515.1"/>
    </source>
</evidence>
<name>A0A3C1KS58_9GAMM</name>
<accession>A0A3C1KS58</accession>
<sequence>VYDYTVGALLQRRLAQTANLRLRYAYNEQFNDADIYGNSDEDRVEFDLDTLPGQGRFSAGLGGQYSKINYEATDFQPAFDNELSNAEFRLAFQVLDSWQINGLVGEEWNEFTSQREDIDGSYWDVGIRWTPNPRVEVNVGTGERFFGSTPRADIRYRHKRSELSASYVRTLTLPRTLRGSDAGLVDPSDPFGPGFGELPGDLLGNEGQPTFIGNSPVLDERFELRYRFEARRSSVTLSASDSRQQRADDGSEATFSEAGVTFTRSLSSTLSANARLRWYEREGQEVDGGNFGGFGQDSETWVAGLGLTRRLGNDTTLTLAYQFLTQESDFALNNYDENRVTFNVRHAF</sequence>
<feature type="non-terminal residue" evidence="1">
    <location>
        <position position="1"/>
    </location>
</feature>
<reference evidence="1 2" key="1">
    <citation type="journal article" date="2018" name="Nat. Biotechnol.">
        <title>A standardized bacterial taxonomy based on genome phylogeny substantially revises the tree of life.</title>
        <authorList>
            <person name="Parks D.H."/>
            <person name="Chuvochina M."/>
            <person name="Waite D.W."/>
            <person name="Rinke C."/>
            <person name="Skarshewski A."/>
            <person name="Chaumeil P.A."/>
            <person name="Hugenholtz P."/>
        </authorList>
    </citation>
    <scope>NUCLEOTIDE SEQUENCE [LARGE SCALE GENOMIC DNA]</scope>
    <source>
        <strain evidence="1">UBA9158</strain>
    </source>
</reference>
<comment type="caution">
    <text evidence="1">The sequence shown here is derived from an EMBL/GenBank/DDBJ whole genome shotgun (WGS) entry which is preliminary data.</text>
</comment>
<dbReference type="Proteomes" id="UP000259273">
    <property type="component" value="Unassembled WGS sequence"/>
</dbReference>
<dbReference type="InterPro" id="IPR017467">
    <property type="entry name" value="CHP03016_PEP-CTERM"/>
</dbReference>
<dbReference type="STRING" id="1121937.GCA_000423125_02355"/>
<dbReference type="EMBL" id="DMND01000238">
    <property type="protein sequence ID" value="HAN29515.1"/>
    <property type="molecule type" value="Genomic_DNA"/>
</dbReference>
<gene>
    <name evidence="1" type="ORF">DCP75_17675</name>
</gene>
<dbReference type="AlphaFoldDB" id="A0A3C1KS58"/>